<evidence type="ECO:0000256" key="9">
    <source>
        <dbReference type="ARBA" id="ARBA00022908"/>
    </source>
</evidence>
<keyword evidence="8" id="KW-0460">Magnesium</keyword>
<evidence type="ECO:0000313" key="17">
    <source>
        <dbReference type="EMBL" id="CCH44840.1"/>
    </source>
</evidence>
<proteinExistence type="predicted"/>
<dbReference type="GO" id="GO:0003964">
    <property type="term" value="F:RNA-directed DNA polymerase activity"/>
    <property type="evidence" value="ECO:0007669"/>
    <property type="project" value="UniProtKB-KW"/>
</dbReference>
<dbReference type="InParanoid" id="K0KI06"/>
<dbReference type="GO" id="GO:0004519">
    <property type="term" value="F:endonuclease activity"/>
    <property type="evidence" value="ECO:0007669"/>
    <property type="project" value="UniProtKB-KW"/>
</dbReference>
<keyword evidence="18" id="KW-1185">Reference proteome</keyword>
<sequence length="1629" mass="184367">MSKGPTASDSSKAAVPEDSLTQLTQQFESMSLANQKALIEKLSTKVQDTGSPSVSKEVSTKLTSDILKDRNYTLNHLKNFSEAHALHFNYSYSVHKAHRWLLEQTKHLLPEVYRVLNSEVPKENEFPEEWIIDSKVSKVGHLQFYHQLSATTKIWLLKHILPIEATNTWNTSKFSPSALLQEVLSRDDSLNSIERLLSVFVDEDRVQEIPRFTDKLAFYDEIKTEMVSAFADPYDGMMLVRIFNQLQQYPRLKSELLPKFRSLINNSDHKLDVSVAKLREIIRDHHFNDYPEYGTETVNSVTTSNDINSGQFRLISPKNINHLKFRFSASESPSRFTGTIAAVGTEAGPGCFECYGYKHKGQNHIFSKDYRQSNIMKQYVHGKVTGNKTSSNYSNNVVTVDVLAINSIDSDITSIDELGSTNVLAGTEELEEETTRSQALSPQEVQALYDSGATLTVVSTRLLAYSLGCTPYKIVLRFGNNTTYTCTELHLIQILLPSKTRVKIPAVFVDHHILPHALIISIKSLTKLKLQLVFSGDTLSHDRVKLNTGSKKEYIGPITLEKTIEHQLLSIALKIDDMLNPDDKQDLKTSFTYTKEDVFNLLHSHFTQVDHNQFLSELESLQNLLDLDGSEEVQLNTLQVAVLHLLLGHASETRITQMGYRITSTGRLMLQKCETCAIVKLKRQPKVQRFSSLWSSRVLQLVHLDTTGHKLDLYSGVKLFTVVLVDDLTKFSEVIVFKNKNSIAKGTHEMLTKWKVIQGKDIGQLKCDLGTEFLQLVSVYGYERLSHSAHDPANNGVAERHISLHKTFVELVMKPFTDKLIYSILYPYAWSYSNALKNRWINNNLDTTRVNAFLGRAPKAKNFPLFGSDIILMYQKVKVQGIFVYYDVYSGLHHFLLLKFPLQVVPATSFKGMLSYMYIELLSKIVQRALGHYTALPTVHPAVYGYNPTQIKEKLEGFNGPVNFPNEKLTSPTGASIFNIDEEPGTGTYNSTSPKETMVLKWINNLNEAIHEELAPIEIIDEVFSNTSGTYEESSPSTDPLFSLPVETSSSNRTDLHQPIIPSLNQSVPLGIQDADIIKGTSAKFAIPKSYHAAMKIPIFARAIGVEESRFKENDVMQQIDNLPDGISKLLHGFWNFSIKFSAYNNEFVAKARFIILGNLEKESNLVTAAPTLQITTFRLFLSIIISKRWTFNGLDISTAFHYALMKRDVFLKTPPGFKFINTKYVKLNKSTYGLRDSPVNFYLTLRAAILSFKIAGYELQVKENHHDVCAFGIYDTVGTLLGLIIMYVDDLGYAGEEFIVNAFTKYMGTKFTIKHTLQPSVFLGCELVYHADGKIQIKQTQYINKVAEQLKLTEGLIRPTTSPCPMTIPLKWAEERLEEIEVPVKTIQALVGVLLWISQRTFPHISYLVNYYSKQPRNGLTLKLLQWLFRYVYTNKNSGLWYSGIDKFDSNNLNQYVTLFTDAALDYSTSLGACYYFGNDLINWQSSSMPIYSSGSTVDSEFSALHTSVKHLLHIVGILYGLVKGSTKEIQYPMRVYTDNKPLHNKLHGYTQTIELPARIPKVQELRSWVVQFRWIDLLLIAGKQNPADVFTKSFSPTKYKEVIPILQFGSEAPTTNITQLLAGLLTE</sequence>
<dbReference type="InterPro" id="IPR012337">
    <property type="entry name" value="RNaseH-like_sf"/>
</dbReference>
<evidence type="ECO:0000256" key="8">
    <source>
        <dbReference type="ARBA" id="ARBA00022842"/>
    </source>
</evidence>
<dbReference type="InterPro" id="IPR013103">
    <property type="entry name" value="RVT_2"/>
</dbReference>
<dbReference type="GO" id="GO:0005634">
    <property type="term" value="C:nucleus"/>
    <property type="evidence" value="ECO:0007669"/>
    <property type="project" value="UniProtKB-SubCell"/>
</dbReference>
<dbReference type="GO" id="GO:0003677">
    <property type="term" value="F:DNA binding"/>
    <property type="evidence" value="ECO:0007669"/>
    <property type="project" value="UniProtKB-KW"/>
</dbReference>
<keyword evidence="9" id="KW-0229">DNA integration</keyword>
<keyword evidence="13" id="KW-0233">DNA recombination</keyword>
<dbReference type="HOGENOM" id="CLU_243223_0_0_1"/>
<evidence type="ECO:0000256" key="3">
    <source>
        <dbReference type="ARBA" id="ARBA00022695"/>
    </source>
</evidence>
<evidence type="ECO:0000256" key="14">
    <source>
        <dbReference type="ARBA" id="ARBA00023242"/>
    </source>
</evidence>
<keyword evidence="7 17" id="KW-0378">Hydrolase</keyword>
<evidence type="ECO:0000256" key="6">
    <source>
        <dbReference type="ARBA" id="ARBA00022759"/>
    </source>
</evidence>
<evidence type="ECO:0000256" key="5">
    <source>
        <dbReference type="ARBA" id="ARBA00022723"/>
    </source>
</evidence>
<dbReference type="SUPFAM" id="SSF56672">
    <property type="entry name" value="DNA/RNA polymerases"/>
    <property type="match status" value="1"/>
</dbReference>
<feature type="domain" description="Reverse transcriptase Ty1/copia-type" evidence="16">
    <location>
        <begin position="1134"/>
        <end position="1356"/>
    </location>
</feature>
<dbReference type="Gene3D" id="3.30.420.10">
    <property type="entry name" value="Ribonuclease H-like superfamily/Ribonuclease H"/>
    <property type="match status" value="1"/>
</dbReference>
<dbReference type="InterPro" id="IPR039537">
    <property type="entry name" value="Retrotran_Ty1/copia-like"/>
</dbReference>
<evidence type="ECO:0000256" key="4">
    <source>
        <dbReference type="ARBA" id="ARBA00022722"/>
    </source>
</evidence>
<evidence type="ECO:0000313" key="18">
    <source>
        <dbReference type="Proteomes" id="UP000009328"/>
    </source>
</evidence>
<evidence type="ECO:0000256" key="12">
    <source>
        <dbReference type="ARBA" id="ARBA00023125"/>
    </source>
</evidence>
<keyword evidence="10" id="KW-0695">RNA-directed DNA polymerase</keyword>
<dbReference type="SUPFAM" id="SSF53098">
    <property type="entry name" value="Ribonuclease H-like"/>
    <property type="match status" value="1"/>
</dbReference>
<dbReference type="GO" id="GO:0046872">
    <property type="term" value="F:metal ion binding"/>
    <property type="evidence" value="ECO:0007669"/>
    <property type="project" value="UniProtKB-KW"/>
</dbReference>
<keyword evidence="14" id="KW-0539">Nucleus</keyword>
<dbReference type="InterPro" id="IPR036397">
    <property type="entry name" value="RNaseH_sf"/>
</dbReference>
<dbReference type="PANTHER" id="PTHR42648:SF11">
    <property type="entry name" value="TRANSPOSON TY4-P GAG-POL POLYPROTEIN"/>
    <property type="match status" value="1"/>
</dbReference>
<keyword evidence="3" id="KW-0548">Nucleotidyltransferase</keyword>
<dbReference type="GO" id="GO:0016787">
    <property type="term" value="F:hydrolase activity"/>
    <property type="evidence" value="ECO:0007669"/>
    <property type="project" value="UniProtKB-KW"/>
</dbReference>
<comment type="caution">
    <text evidence="17">The sequence shown here is derived from an EMBL/GenBank/DDBJ whole genome shotgun (WGS) entry which is preliminary data.</text>
</comment>
<protein>
    <submittedName>
        <fullName evidence="17">Copia protein</fullName>
        <ecNumber evidence="17">3.4.23.-</ecNumber>
    </submittedName>
</protein>
<evidence type="ECO:0000256" key="2">
    <source>
        <dbReference type="ARBA" id="ARBA00022679"/>
    </source>
</evidence>
<evidence type="ECO:0000256" key="15">
    <source>
        <dbReference type="ARBA" id="ARBA00023268"/>
    </source>
</evidence>
<keyword evidence="6" id="KW-0255">Endonuclease</keyword>
<keyword evidence="15" id="KW-0511">Multifunctional enzyme</keyword>
<dbReference type="EC" id="3.4.23.-" evidence="17"/>
<dbReference type="Pfam" id="PF07727">
    <property type="entry name" value="RVT_2"/>
    <property type="match status" value="1"/>
</dbReference>
<evidence type="ECO:0000256" key="11">
    <source>
        <dbReference type="ARBA" id="ARBA00022932"/>
    </source>
</evidence>
<gene>
    <name evidence="17" type="ORF">BN7_4409</name>
</gene>
<evidence type="ECO:0000256" key="1">
    <source>
        <dbReference type="ARBA" id="ARBA00004123"/>
    </source>
</evidence>
<keyword evidence="12" id="KW-0238">DNA-binding</keyword>
<dbReference type="InterPro" id="IPR043502">
    <property type="entry name" value="DNA/RNA_pol_sf"/>
</dbReference>
<dbReference type="PANTHER" id="PTHR42648">
    <property type="entry name" value="TRANSPOSASE, PUTATIVE-RELATED"/>
    <property type="match status" value="1"/>
</dbReference>
<accession>K0KI06</accession>
<keyword evidence="2" id="KW-0808">Transferase</keyword>
<dbReference type="EMBL" id="CAIF01000156">
    <property type="protein sequence ID" value="CCH44840.1"/>
    <property type="molecule type" value="Genomic_DNA"/>
</dbReference>
<dbReference type="GO" id="GO:0006310">
    <property type="term" value="P:DNA recombination"/>
    <property type="evidence" value="ECO:0007669"/>
    <property type="project" value="UniProtKB-KW"/>
</dbReference>
<reference evidence="17 18" key="1">
    <citation type="journal article" date="2012" name="Eukaryot. Cell">
        <title>Draft genome sequence of Wickerhamomyces ciferrii NRRL Y-1031 F-60-10.</title>
        <authorList>
            <person name="Schneider J."/>
            <person name="Andrea H."/>
            <person name="Blom J."/>
            <person name="Jaenicke S."/>
            <person name="Ruckert C."/>
            <person name="Schorsch C."/>
            <person name="Szczepanowski R."/>
            <person name="Farwick M."/>
            <person name="Goesmann A."/>
            <person name="Puhler A."/>
            <person name="Schaffer S."/>
            <person name="Tauch A."/>
            <person name="Kohler T."/>
            <person name="Brinkrolf K."/>
        </authorList>
    </citation>
    <scope>NUCLEOTIDE SEQUENCE [LARGE SCALE GENOMIC DNA]</scope>
    <source>
        <strain evidence="18">ATCC 14091 / BCRC 22168 / CBS 111 / JCM 3599 / NBRC 0793 / NRRL Y-1031 F-60-10</strain>
    </source>
</reference>
<evidence type="ECO:0000256" key="7">
    <source>
        <dbReference type="ARBA" id="ARBA00022801"/>
    </source>
</evidence>
<evidence type="ECO:0000256" key="10">
    <source>
        <dbReference type="ARBA" id="ARBA00022918"/>
    </source>
</evidence>
<keyword evidence="5" id="KW-0479">Metal-binding</keyword>
<dbReference type="STRING" id="1206466.K0KI06"/>
<evidence type="ECO:0000256" key="13">
    <source>
        <dbReference type="ARBA" id="ARBA00023172"/>
    </source>
</evidence>
<name>K0KI06_WICCF</name>
<evidence type="ECO:0000259" key="16">
    <source>
        <dbReference type="Pfam" id="PF07727"/>
    </source>
</evidence>
<comment type="subcellular location">
    <subcellularLocation>
        <location evidence="1">Nucleus</location>
    </subcellularLocation>
</comment>
<organism evidence="17 18">
    <name type="scientific">Wickerhamomyces ciferrii (strain ATCC 14091 / BCRC 22168 / CBS 111 / JCM 3599 / NBRC 0793 / NRRL Y-1031 F-60-10)</name>
    <name type="common">Yeast</name>
    <name type="synonym">Pichia ciferrii</name>
    <dbReference type="NCBI Taxonomy" id="1206466"/>
    <lineage>
        <taxon>Eukaryota</taxon>
        <taxon>Fungi</taxon>
        <taxon>Dikarya</taxon>
        <taxon>Ascomycota</taxon>
        <taxon>Saccharomycotina</taxon>
        <taxon>Saccharomycetes</taxon>
        <taxon>Phaffomycetales</taxon>
        <taxon>Wickerhamomycetaceae</taxon>
        <taxon>Wickerhamomyces</taxon>
    </lineage>
</organism>
<keyword evidence="11" id="KW-0239">DNA-directed DNA polymerase</keyword>
<dbReference type="Proteomes" id="UP000009328">
    <property type="component" value="Unassembled WGS sequence"/>
</dbReference>
<dbReference type="GO" id="GO:0015074">
    <property type="term" value="P:DNA integration"/>
    <property type="evidence" value="ECO:0007669"/>
    <property type="project" value="UniProtKB-KW"/>
</dbReference>
<keyword evidence="4" id="KW-0540">Nuclease</keyword>
<dbReference type="GO" id="GO:0003887">
    <property type="term" value="F:DNA-directed DNA polymerase activity"/>
    <property type="evidence" value="ECO:0007669"/>
    <property type="project" value="UniProtKB-KW"/>
</dbReference>
<dbReference type="eggNOG" id="KOG0017">
    <property type="taxonomic scope" value="Eukaryota"/>
</dbReference>